<evidence type="ECO:0000313" key="3">
    <source>
        <dbReference type="Proteomes" id="UP000826462"/>
    </source>
</evidence>
<evidence type="ECO:0000313" key="2">
    <source>
        <dbReference type="EMBL" id="QYD69810.1"/>
    </source>
</evidence>
<proteinExistence type="predicted"/>
<evidence type="ECO:0000256" key="1">
    <source>
        <dbReference type="SAM" id="MobiDB-lite"/>
    </source>
</evidence>
<protein>
    <submittedName>
        <fullName evidence="2">Uncharacterized protein</fullName>
    </submittedName>
</protein>
<organism evidence="2 3">
    <name type="scientific">Paraburkholderia edwinii</name>
    <dbReference type="NCBI Taxonomy" id="2861782"/>
    <lineage>
        <taxon>Bacteria</taxon>
        <taxon>Pseudomonadati</taxon>
        <taxon>Pseudomonadota</taxon>
        <taxon>Betaproteobacteria</taxon>
        <taxon>Burkholderiales</taxon>
        <taxon>Burkholderiaceae</taxon>
        <taxon>Paraburkholderia</taxon>
    </lineage>
</organism>
<feature type="region of interest" description="Disordered" evidence="1">
    <location>
        <begin position="1"/>
        <end position="44"/>
    </location>
</feature>
<keyword evidence="3" id="KW-1185">Reference proteome</keyword>
<dbReference type="RefSeq" id="WP_219799147.1">
    <property type="nucleotide sequence ID" value="NZ_CP080095.1"/>
</dbReference>
<reference evidence="2 3" key="1">
    <citation type="submission" date="2021-07" db="EMBL/GenBank/DDBJ databases">
        <title>Paraburkholderia edwinii protects Aspergillus sp. from phenazines by acting as a toxin sponge.</title>
        <authorList>
            <person name="Dahlstrom K.M."/>
            <person name="Newman D.K."/>
        </authorList>
    </citation>
    <scope>NUCLEOTIDE SEQUENCE [LARGE SCALE GENOMIC DNA]</scope>
    <source>
        <strain evidence="2 3">Pe01</strain>
    </source>
</reference>
<sequence length="137" mass="14869">MALSQPSEVPDSVRSPSRALQSALRPALQTASQPAQQSLQQPVQRSNNVIPFPLSRVLLPVTLIRETESEARSQLKSLLHSPLGVYVVGTEVVRDGVRVLFSIAPEDLDFTMHTLIASVPEALIGSLKRIGSLKEAH</sequence>
<feature type="compositionally biased region" description="Low complexity" evidence="1">
    <location>
        <begin position="26"/>
        <end position="44"/>
    </location>
</feature>
<dbReference type="Proteomes" id="UP000826462">
    <property type="component" value="Chromosome 1"/>
</dbReference>
<gene>
    <name evidence="2" type="ORF">KZJ38_05515</name>
</gene>
<accession>A0ABX8ULB0</accession>
<dbReference type="EMBL" id="CP080095">
    <property type="protein sequence ID" value="QYD69810.1"/>
    <property type="molecule type" value="Genomic_DNA"/>
</dbReference>
<name>A0ABX8ULB0_9BURK</name>